<comment type="caution">
    <text evidence="1">The sequence shown here is derived from an EMBL/GenBank/DDBJ whole genome shotgun (WGS) entry which is preliminary data.</text>
</comment>
<reference evidence="1" key="1">
    <citation type="submission" date="2023-10" db="EMBL/GenBank/DDBJ databases">
        <title>Genome assembly of Pristionchus species.</title>
        <authorList>
            <person name="Yoshida K."/>
            <person name="Sommer R.J."/>
        </authorList>
    </citation>
    <scope>NUCLEOTIDE SEQUENCE</scope>
    <source>
        <strain evidence="1">RS5133</strain>
    </source>
</reference>
<dbReference type="AlphaFoldDB" id="A0AAV5W5B6"/>
<evidence type="ECO:0000313" key="2">
    <source>
        <dbReference type="Proteomes" id="UP001432322"/>
    </source>
</evidence>
<protein>
    <submittedName>
        <fullName evidence="1">Uncharacterized protein</fullName>
    </submittedName>
</protein>
<evidence type="ECO:0000313" key="1">
    <source>
        <dbReference type="EMBL" id="GMT25870.1"/>
    </source>
</evidence>
<dbReference type="Proteomes" id="UP001432322">
    <property type="component" value="Unassembled WGS sequence"/>
</dbReference>
<dbReference type="EMBL" id="BTSY01000004">
    <property type="protein sequence ID" value="GMT25870.1"/>
    <property type="molecule type" value="Genomic_DNA"/>
</dbReference>
<organism evidence="1 2">
    <name type="scientific">Pristionchus fissidentatus</name>
    <dbReference type="NCBI Taxonomy" id="1538716"/>
    <lineage>
        <taxon>Eukaryota</taxon>
        <taxon>Metazoa</taxon>
        <taxon>Ecdysozoa</taxon>
        <taxon>Nematoda</taxon>
        <taxon>Chromadorea</taxon>
        <taxon>Rhabditida</taxon>
        <taxon>Rhabditina</taxon>
        <taxon>Diplogasteromorpha</taxon>
        <taxon>Diplogasteroidea</taxon>
        <taxon>Neodiplogasteridae</taxon>
        <taxon>Pristionchus</taxon>
    </lineage>
</organism>
<feature type="non-terminal residue" evidence="1">
    <location>
        <position position="184"/>
    </location>
</feature>
<proteinExistence type="predicted"/>
<name>A0AAV5W5B6_9BILA</name>
<accession>A0AAV5W5B6</accession>
<gene>
    <name evidence="1" type="ORF">PFISCL1PPCAC_17167</name>
</gene>
<sequence>MRERRYSATRECEEMRGLVRNRVNLRRRLGELLPVLEETLAILGSALLKLVPRLLHGDASIRADHAQRGDRGHLEVRQVLPDLRVSKLQMQPVAVVVVEVLQQVVGLAIARHENNLQFLARLLHRVVPADELGRELATRRAPHGGEVEEGHLNKNGLGGVDDLSAALADLDTLEERSHCGRKGT</sequence>
<keyword evidence="2" id="KW-1185">Reference proteome</keyword>